<feature type="region of interest" description="Disordered" evidence="7">
    <location>
        <begin position="670"/>
        <end position="765"/>
    </location>
</feature>
<organism evidence="8 9">
    <name type="scientific">Cymbomonas tetramitiformis</name>
    <dbReference type="NCBI Taxonomy" id="36881"/>
    <lineage>
        <taxon>Eukaryota</taxon>
        <taxon>Viridiplantae</taxon>
        <taxon>Chlorophyta</taxon>
        <taxon>Pyramimonadophyceae</taxon>
        <taxon>Pyramimonadales</taxon>
        <taxon>Pyramimonadaceae</taxon>
        <taxon>Cymbomonas</taxon>
    </lineage>
</organism>
<dbReference type="Proteomes" id="UP001190700">
    <property type="component" value="Unassembled WGS sequence"/>
</dbReference>
<feature type="compositionally biased region" description="Polar residues" evidence="7">
    <location>
        <begin position="437"/>
        <end position="452"/>
    </location>
</feature>
<keyword evidence="2" id="KW-0813">Transport</keyword>
<evidence type="ECO:0000313" key="9">
    <source>
        <dbReference type="Proteomes" id="UP001190700"/>
    </source>
</evidence>
<keyword evidence="4" id="KW-1133">Transmembrane helix</keyword>
<feature type="region of interest" description="Disordered" evidence="7">
    <location>
        <begin position="430"/>
        <end position="603"/>
    </location>
</feature>
<protein>
    <submittedName>
        <fullName evidence="8">Uncharacterized protein</fullName>
    </submittedName>
</protein>
<accession>A0AAE0GYB1</accession>
<evidence type="ECO:0000256" key="3">
    <source>
        <dbReference type="ARBA" id="ARBA00022692"/>
    </source>
</evidence>
<reference evidence="8 9" key="1">
    <citation type="journal article" date="2015" name="Genome Biol. Evol.">
        <title>Comparative Genomics of a Bacterivorous Green Alga Reveals Evolutionary Causalities and Consequences of Phago-Mixotrophic Mode of Nutrition.</title>
        <authorList>
            <person name="Burns J.A."/>
            <person name="Paasch A."/>
            <person name="Narechania A."/>
            <person name="Kim E."/>
        </authorList>
    </citation>
    <scope>NUCLEOTIDE SEQUENCE [LARGE SCALE GENOMIC DNA]</scope>
    <source>
        <strain evidence="8 9">PLY_AMNH</strain>
    </source>
</reference>
<proteinExistence type="predicted"/>
<feature type="compositionally biased region" description="Polar residues" evidence="7">
    <location>
        <begin position="508"/>
        <end position="530"/>
    </location>
</feature>
<name>A0AAE0GYB1_9CHLO</name>
<evidence type="ECO:0000256" key="5">
    <source>
        <dbReference type="ARBA" id="ARBA00023065"/>
    </source>
</evidence>
<evidence type="ECO:0000313" key="8">
    <source>
        <dbReference type="EMBL" id="KAK3286440.1"/>
    </source>
</evidence>
<dbReference type="AlphaFoldDB" id="A0AAE0GYB1"/>
<dbReference type="PANTHER" id="PTHR33281">
    <property type="entry name" value="UPF0187 PROTEIN YNEE"/>
    <property type="match status" value="1"/>
</dbReference>
<evidence type="ECO:0000256" key="7">
    <source>
        <dbReference type="SAM" id="MobiDB-lite"/>
    </source>
</evidence>
<keyword evidence="5" id="KW-0406">Ion transport</keyword>
<feature type="region of interest" description="Disordered" evidence="7">
    <location>
        <begin position="361"/>
        <end position="385"/>
    </location>
</feature>
<dbReference type="EMBL" id="LGRX02001263">
    <property type="protein sequence ID" value="KAK3286440.1"/>
    <property type="molecule type" value="Genomic_DNA"/>
</dbReference>
<dbReference type="GO" id="GO:0016020">
    <property type="term" value="C:membrane"/>
    <property type="evidence" value="ECO:0007669"/>
    <property type="project" value="UniProtKB-SubCell"/>
</dbReference>
<dbReference type="GO" id="GO:0005254">
    <property type="term" value="F:chloride channel activity"/>
    <property type="evidence" value="ECO:0007669"/>
    <property type="project" value="InterPro"/>
</dbReference>
<feature type="compositionally biased region" description="Basic and acidic residues" evidence="7">
    <location>
        <begin position="727"/>
        <end position="748"/>
    </location>
</feature>
<keyword evidence="3" id="KW-0812">Transmembrane</keyword>
<comment type="caution">
    <text evidence="8">The sequence shown here is derived from an EMBL/GenBank/DDBJ whole genome shotgun (WGS) entry which is preliminary data.</text>
</comment>
<sequence length="864" mass="94016">MKPKKSIARVSEICVKKNLMQGDESFILSGMLVYDTQYACGYGQYFHIFGSAIISAKCLPQAFISGFIGLLTLKFGDSDDDSSSTGTDSLVTSIENPSAFFGGTMLTLGFLLVYRISLSYARYWEGRDSLMEMLSKLEDVAVHAGSFGHKSLLGARWTASMGHMLINYLCFAFADLRGILDMAEVESHFPVSLTNQERELLTPHPRNRTIIMISFIVSSWVIESERGLIRVESPISTRTYQIISEIQLAFAAAQKIRDTPFPFPLVQTMGIFLHLFAVSAPPVICSYIPHQLLGPSICFLATLTTFAINRVSEELEDPFGDDPNDLPLDHYMRCFQSSMFALGIMQRNRGKSLYEERMRASIAHASQPGEEEAPKPQTVTREKDSLEVVMSSAHGKETVTDQRLASGSESNHQMTLLANSVIEAEGAVNGAEPPVNVQGNADTPDQEGASTRENQEGGVASSTEAEQTSSGQSGPLVKRVPLLPIKEETAEDGPEAGDGCEGEPPRAETSTAPAISSASEPERASTSQDTAAGAGETPHGEVTAEDLPGGSRPVSPPDKVPDSLARLSLLVTPADSSQGETSTKPRELPPLNKMLSQDVEASSSSHMFAAFPGIIPKEIMDEDEDQNSRQSHDNIWRKSNLLSSSQSSVLKLAFGAKSSAFGEIGLESRESGLMTGPGGFSADTLNSMNDHKASGSRPDKDKSSIPPIRMSVYQSKLNESDNETVNETDHDKARRERLRCALETRQDAEDGPDSPPGSSRSVSKLRSVFGRVHALVRIGRNTLVGASPELQRGNSSRQIDKRGSILMASLSHMSSQIHTDYFNFKPGTRRLIRRIGESMGMQDTKPTTRAIDLGREKSNFLFVK</sequence>
<keyword evidence="6" id="KW-0472">Membrane</keyword>
<evidence type="ECO:0000256" key="1">
    <source>
        <dbReference type="ARBA" id="ARBA00004141"/>
    </source>
</evidence>
<evidence type="ECO:0000256" key="6">
    <source>
        <dbReference type="ARBA" id="ARBA00023136"/>
    </source>
</evidence>
<evidence type="ECO:0000256" key="2">
    <source>
        <dbReference type="ARBA" id="ARBA00022448"/>
    </source>
</evidence>
<feature type="compositionally biased region" description="Polar residues" evidence="7">
    <location>
        <begin position="460"/>
        <end position="473"/>
    </location>
</feature>
<gene>
    <name evidence="8" type="ORF">CYMTET_6007</name>
</gene>
<dbReference type="InterPro" id="IPR044669">
    <property type="entry name" value="YneE/VCCN1/2-like"/>
</dbReference>
<dbReference type="Pfam" id="PF25539">
    <property type="entry name" value="Bestrophin_2"/>
    <property type="match status" value="1"/>
</dbReference>
<feature type="compositionally biased region" description="Basic and acidic residues" evidence="7">
    <location>
        <begin position="689"/>
        <end position="703"/>
    </location>
</feature>
<evidence type="ECO:0000256" key="4">
    <source>
        <dbReference type="ARBA" id="ARBA00022989"/>
    </source>
</evidence>
<dbReference type="PANTHER" id="PTHR33281:SF20">
    <property type="match status" value="1"/>
</dbReference>
<feature type="compositionally biased region" description="Acidic residues" evidence="7">
    <location>
        <begin position="489"/>
        <end position="501"/>
    </location>
</feature>
<keyword evidence="9" id="KW-1185">Reference proteome</keyword>
<comment type="subcellular location">
    <subcellularLocation>
        <location evidence="1">Membrane</location>
        <topology evidence="1">Multi-pass membrane protein</topology>
    </subcellularLocation>
</comment>